<dbReference type="PRINTS" id="PR01021">
    <property type="entry name" value="OMPADOMAIN"/>
</dbReference>
<dbReference type="Proteomes" id="UP001202180">
    <property type="component" value="Unassembled WGS sequence"/>
</dbReference>
<gene>
    <name evidence="7" type="ORF">M0L20_21425</name>
</gene>
<feature type="region of interest" description="Disordered" evidence="5">
    <location>
        <begin position="123"/>
        <end position="158"/>
    </location>
</feature>
<dbReference type="EMBL" id="JALPRF010000003">
    <property type="protein sequence ID" value="MCK8494444.1"/>
    <property type="molecule type" value="Genomic_DNA"/>
</dbReference>
<evidence type="ECO:0000256" key="2">
    <source>
        <dbReference type="ARBA" id="ARBA00023136"/>
    </source>
</evidence>
<dbReference type="Gene3D" id="3.30.1330.60">
    <property type="entry name" value="OmpA-like domain"/>
    <property type="match status" value="1"/>
</dbReference>
<dbReference type="Pfam" id="PF00691">
    <property type="entry name" value="OmpA"/>
    <property type="match status" value="1"/>
</dbReference>
<name>A0ABT0HQK4_9BACT</name>
<comment type="subcellular location">
    <subcellularLocation>
        <location evidence="1">Cell outer membrane</location>
    </subcellularLocation>
</comment>
<sequence>MRRTYSILFASFLVFANSPFIVSWGQSRTQSAPLGETTIIEGSVVDAANRQPLAGATISIKSQDGSLYIEQHVGPNGAYQFTVDSKKTYVISNRKEGYDVVEETLTPTSSRTNRLTKRPTLLYRTGTKPSNDKGSSVATAVSSQASRPATTTTSSSLPTVDLPTAVAVANRPSAVNMPPPNERLAPPKTLDAKVIYTPPPLIAAPTGKVTQLNAIQFVQSKSELLPEAQPFMEQLLTFLRDKPTVEIELSGHTDNQGDFDKNLQLSKERVEVVKDFLVKNGIAANRITTRGYGPTRPIASNNSEATRKLNRRVEMIVTKQ</sequence>
<comment type="caution">
    <text evidence="7">The sequence shown here is derived from an EMBL/GenBank/DDBJ whole genome shotgun (WGS) entry which is preliminary data.</text>
</comment>
<feature type="compositionally biased region" description="Low complexity" evidence="5">
    <location>
        <begin position="135"/>
        <end position="158"/>
    </location>
</feature>
<dbReference type="RefSeq" id="WP_248478960.1">
    <property type="nucleotide sequence ID" value="NZ_JALPRF010000003.1"/>
</dbReference>
<feature type="domain" description="OmpA-like" evidence="6">
    <location>
        <begin position="204"/>
        <end position="320"/>
    </location>
</feature>
<keyword evidence="8" id="KW-1185">Reference proteome</keyword>
<dbReference type="InterPro" id="IPR050330">
    <property type="entry name" value="Bact_OuterMem_StrucFunc"/>
</dbReference>
<keyword evidence="3" id="KW-0998">Cell outer membrane</keyword>
<dbReference type="PANTHER" id="PTHR30329">
    <property type="entry name" value="STATOR ELEMENT OF FLAGELLAR MOTOR COMPLEX"/>
    <property type="match status" value="1"/>
</dbReference>
<evidence type="ECO:0000256" key="3">
    <source>
        <dbReference type="ARBA" id="ARBA00023237"/>
    </source>
</evidence>
<evidence type="ECO:0000313" key="7">
    <source>
        <dbReference type="EMBL" id="MCK8494444.1"/>
    </source>
</evidence>
<organism evidence="7 8">
    <name type="scientific">Spirosoma liriopis</name>
    <dbReference type="NCBI Taxonomy" id="2937440"/>
    <lineage>
        <taxon>Bacteria</taxon>
        <taxon>Pseudomonadati</taxon>
        <taxon>Bacteroidota</taxon>
        <taxon>Cytophagia</taxon>
        <taxon>Cytophagales</taxon>
        <taxon>Cytophagaceae</taxon>
        <taxon>Spirosoma</taxon>
    </lineage>
</organism>
<protein>
    <submittedName>
        <fullName evidence="7">OmpA family protein</fullName>
    </submittedName>
</protein>
<accession>A0ABT0HQK4</accession>
<dbReference type="SUPFAM" id="SSF103088">
    <property type="entry name" value="OmpA-like"/>
    <property type="match status" value="1"/>
</dbReference>
<dbReference type="SUPFAM" id="SSF49464">
    <property type="entry name" value="Carboxypeptidase regulatory domain-like"/>
    <property type="match status" value="1"/>
</dbReference>
<dbReference type="Pfam" id="PF13620">
    <property type="entry name" value="CarboxypepD_reg"/>
    <property type="match status" value="1"/>
</dbReference>
<evidence type="ECO:0000259" key="6">
    <source>
        <dbReference type="PROSITE" id="PS51123"/>
    </source>
</evidence>
<evidence type="ECO:0000256" key="4">
    <source>
        <dbReference type="PROSITE-ProRule" id="PRU00473"/>
    </source>
</evidence>
<dbReference type="InterPro" id="IPR006664">
    <property type="entry name" value="OMP_bac"/>
</dbReference>
<evidence type="ECO:0000313" key="8">
    <source>
        <dbReference type="Proteomes" id="UP001202180"/>
    </source>
</evidence>
<keyword evidence="2 4" id="KW-0472">Membrane</keyword>
<evidence type="ECO:0000256" key="5">
    <source>
        <dbReference type="SAM" id="MobiDB-lite"/>
    </source>
</evidence>
<proteinExistence type="predicted"/>
<dbReference type="Gene3D" id="2.60.40.1120">
    <property type="entry name" value="Carboxypeptidase-like, regulatory domain"/>
    <property type="match status" value="1"/>
</dbReference>
<dbReference type="InterPro" id="IPR036737">
    <property type="entry name" value="OmpA-like_sf"/>
</dbReference>
<evidence type="ECO:0000256" key="1">
    <source>
        <dbReference type="ARBA" id="ARBA00004442"/>
    </source>
</evidence>
<dbReference type="PANTHER" id="PTHR30329:SF21">
    <property type="entry name" value="LIPOPROTEIN YIAD-RELATED"/>
    <property type="match status" value="1"/>
</dbReference>
<dbReference type="InterPro" id="IPR008969">
    <property type="entry name" value="CarboxyPept-like_regulatory"/>
</dbReference>
<dbReference type="CDD" id="cd07185">
    <property type="entry name" value="OmpA_C-like"/>
    <property type="match status" value="1"/>
</dbReference>
<dbReference type="PROSITE" id="PS51123">
    <property type="entry name" value="OMPA_2"/>
    <property type="match status" value="1"/>
</dbReference>
<dbReference type="InterPro" id="IPR006665">
    <property type="entry name" value="OmpA-like"/>
</dbReference>
<reference evidence="7 8" key="1">
    <citation type="submission" date="2022-04" db="EMBL/GenBank/DDBJ databases">
        <title>Spirosoma sp. strain RP8 genome sequencing and assembly.</title>
        <authorList>
            <person name="Jung Y."/>
        </authorList>
    </citation>
    <scope>NUCLEOTIDE SEQUENCE [LARGE SCALE GENOMIC DNA]</scope>
    <source>
        <strain evidence="7 8">RP8</strain>
    </source>
</reference>